<evidence type="ECO:0000313" key="1">
    <source>
        <dbReference type="EMBL" id="GIX98439.1"/>
    </source>
</evidence>
<gene>
    <name evidence="1" type="ORF">CDAR_122001</name>
</gene>
<accession>A0AAV4PMW6</accession>
<keyword evidence="2" id="KW-1185">Reference proteome</keyword>
<proteinExistence type="predicted"/>
<sequence length="103" mass="11690">MFQSWSSQTSASVNSVYSASIMNIHIVARSLHINKRQQNTQKYDGKSCLRAAPQPAPSRQLLVIGASSSVRRRTLLSMPYIVNEKRTGKLCERPKRKCRREQA</sequence>
<dbReference type="EMBL" id="BPLQ01003163">
    <property type="protein sequence ID" value="GIX98439.1"/>
    <property type="molecule type" value="Genomic_DNA"/>
</dbReference>
<evidence type="ECO:0000313" key="2">
    <source>
        <dbReference type="Proteomes" id="UP001054837"/>
    </source>
</evidence>
<protein>
    <submittedName>
        <fullName evidence="1">Uncharacterized protein</fullName>
    </submittedName>
</protein>
<dbReference type="Proteomes" id="UP001054837">
    <property type="component" value="Unassembled WGS sequence"/>
</dbReference>
<comment type="caution">
    <text evidence="1">The sequence shown here is derived from an EMBL/GenBank/DDBJ whole genome shotgun (WGS) entry which is preliminary data.</text>
</comment>
<name>A0AAV4PMW6_9ARAC</name>
<reference evidence="1 2" key="1">
    <citation type="submission" date="2021-06" db="EMBL/GenBank/DDBJ databases">
        <title>Caerostris darwini draft genome.</title>
        <authorList>
            <person name="Kono N."/>
            <person name="Arakawa K."/>
        </authorList>
    </citation>
    <scope>NUCLEOTIDE SEQUENCE [LARGE SCALE GENOMIC DNA]</scope>
</reference>
<dbReference type="AlphaFoldDB" id="A0AAV4PMW6"/>
<organism evidence="1 2">
    <name type="scientific">Caerostris darwini</name>
    <dbReference type="NCBI Taxonomy" id="1538125"/>
    <lineage>
        <taxon>Eukaryota</taxon>
        <taxon>Metazoa</taxon>
        <taxon>Ecdysozoa</taxon>
        <taxon>Arthropoda</taxon>
        <taxon>Chelicerata</taxon>
        <taxon>Arachnida</taxon>
        <taxon>Araneae</taxon>
        <taxon>Araneomorphae</taxon>
        <taxon>Entelegynae</taxon>
        <taxon>Araneoidea</taxon>
        <taxon>Araneidae</taxon>
        <taxon>Caerostris</taxon>
    </lineage>
</organism>